<feature type="region of interest" description="Disordered" evidence="1">
    <location>
        <begin position="240"/>
        <end position="277"/>
    </location>
</feature>
<dbReference type="Proteomes" id="UP001321749">
    <property type="component" value="Unassembled WGS sequence"/>
</dbReference>
<organism evidence="3 4">
    <name type="scientific">Cladorrhinum samala</name>
    <dbReference type="NCBI Taxonomy" id="585594"/>
    <lineage>
        <taxon>Eukaryota</taxon>
        <taxon>Fungi</taxon>
        <taxon>Dikarya</taxon>
        <taxon>Ascomycota</taxon>
        <taxon>Pezizomycotina</taxon>
        <taxon>Sordariomycetes</taxon>
        <taxon>Sordariomycetidae</taxon>
        <taxon>Sordariales</taxon>
        <taxon>Podosporaceae</taxon>
        <taxon>Cladorrhinum</taxon>
    </lineage>
</organism>
<reference evidence="3" key="1">
    <citation type="journal article" date="2023" name="Mol. Phylogenet. Evol.">
        <title>Genome-scale phylogeny and comparative genomics of the fungal order Sordariales.</title>
        <authorList>
            <person name="Hensen N."/>
            <person name="Bonometti L."/>
            <person name="Westerberg I."/>
            <person name="Brannstrom I.O."/>
            <person name="Guillou S."/>
            <person name="Cros-Aarteil S."/>
            <person name="Calhoun S."/>
            <person name="Haridas S."/>
            <person name="Kuo A."/>
            <person name="Mondo S."/>
            <person name="Pangilinan J."/>
            <person name="Riley R."/>
            <person name="LaButti K."/>
            <person name="Andreopoulos B."/>
            <person name="Lipzen A."/>
            <person name="Chen C."/>
            <person name="Yan M."/>
            <person name="Daum C."/>
            <person name="Ng V."/>
            <person name="Clum A."/>
            <person name="Steindorff A."/>
            <person name="Ohm R.A."/>
            <person name="Martin F."/>
            <person name="Silar P."/>
            <person name="Natvig D.O."/>
            <person name="Lalanne C."/>
            <person name="Gautier V."/>
            <person name="Ament-Velasquez S.L."/>
            <person name="Kruys A."/>
            <person name="Hutchinson M.I."/>
            <person name="Powell A.J."/>
            <person name="Barry K."/>
            <person name="Miller A.N."/>
            <person name="Grigoriev I.V."/>
            <person name="Debuchy R."/>
            <person name="Gladieux P."/>
            <person name="Hiltunen Thoren M."/>
            <person name="Johannesson H."/>
        </authorList>
    </citation>
    <scope>NUCLEOTIDE SEQUENCE</scope>
    <source>
        <strain evidence="3">PSN324</strain>
    </source>
</reference>
<sequence>MDPLSVASSIAGLVSAADMVNKALGPYIAAARDTPKIAVQVYSETQSAAIILGALQNLTKNLATINRQRAALIQLDQVVAVLTDGVLIFSDLEACVGDLPPAEPSITPLALRYRLGWARKESALSALLGRLEAFKSSMSLMLNILQSDSSLQAEQSQQELTANVALLLQNSKKLARRLVNLEDVFDARSVITRSTRHSYAPSAASVSTAADALADRLDWPHPTPVNSDDDTVSVIFSPISSTFSDQPSPLPSSESTRTTTPTRSSGAGPLSSQPARLTASSALQRPFECDLELSRVYRRAQNFRNSMDFSFRSSIARTNAWSVFSGMSLGDISVLSVIALPIYADDLRNSHHYDFGDRVASGVPITATPCPAREPVPDLLPSPHSFLRSCLEQELLLAQLPPIEKRLAATRRAWSDLGYAFLGAHPFSTLCSLFMDGYSFLHLVDMVEHDKNANTLPYSPKKYEITSLNKYRILTDAISVASEIVGIKNIMFTYSDINGDCGNIGFIKVFRVFQSLLSLLMEAGHIVPVDEELGRHMETVESNPRHENSEAIKIVIEDFVQAEISYINDLTSVETLWAYIAPANRSSLRLSLAIFRRVRKLIEIHISLLLIVEKNLLREPRRQRWAPAFELWSNHAKLYGAVISDERRNKAWLRSRLAHPIENEVTRCLELFSVPSRRPEEYLRFVEDLQRLSNNGESRGFFSPHTLDICKAVPIVHLAVVAIEELTDRPTYAKPKPMSLRYVPIRGKKQATDIEMSMA</sequence>
<gene>
    <name evidence="3" type="ORF">QBC42DRAFT_264183</name>
</gene>
<evidence type="ECO:0000259" key="2">
    <source>
        <dbReference type="PROSITE" id="PS50010"/>
    </source>
</evidence>
<name>A0AAV9HVJ7_9PEZI</name>
<dbReference type="GO" id="GO:0005085">
    <property type="term" value="F:guanyl-nucleotide exchange factor activity"/>
    <property type="evidence" value="ECO:0007669"/>
    <property type="project" value="InterPro"/>
</dbReference>
<accession>A0AAV9HVJ7</accession>
<dbReference type="PROSITE" id="PS50010">
    <property type="entry name" value="DH_2"/>
    <property type="match status" value="1"/>
</dbReference>
<proteinExistence type="predicted"/>
<comment type="caution">
    <text evidence="3">The sequence shown here is derived from an EMBL/GenBank/DDBJ whole genome shotgun (WGS) entry which is preliminary data.</text>
</comment>
<evidence type="ECO:0000256" key="1">
    <source>
        <dbReference type="SAM" id="MobiDB-lite"/>
    </source>
</evidence>
<keyword evidence="4" id="KW-1185">Reference proteome</keyword>
<dbReference type="EMBL" id="MU864952">
    <property type="protein sequence ID" value="KAK4464040.1"/>
    <property type="molecule type" value="Genomic_DNA"/>
</dbReference>
<reference evidence="3" key="2">
    <citation type="submission" date="2023-06" db="EMBL/GenBank/DDBJ databases">
        <authorList>
            <consortium name="Lawrence Berkeley National Laboratory"/>
            <person name="Mondo S.J."/>
            <person name="Hensen N."/>
            <person name="Bonometti L."/>
            <person name="Westerberg I."/>
            <person name="Brannstrom I.O."/>
            <person name="Guillou S."/>
            <person name="Cros-Aarteil S."/>
            <person name="Calhoun S."/>
            <person name="Haridas S."/>
            <person name="Kuo A."/>
            <person name="Pangilinan J."/>
            <person name="Riley R."/>
            <person name="Labutti K."/>
            <person name="Andreopoulos B."/>
            <person name="Lipzen A."/>
            <person name="Chen C."/>
            <person name="Yanf M."/>
            <person name="Daum C."/>
            <person name="Ng V."/>
            <person name="Clum A."/>
            <person name="Steindorff A."/>
            <person name="Ohm R."/>
            <person name="Martin F."/>
            <person name="Silar P."/>
            <person name="Natvig D."/>
            <person name="Lalanne C."/>
            <person name="Gautier V."/>
            <person name="Ament-Velasquez S.L."/>
            <person name="Kruys A."/>
            <person name="Hutchinson M.I."/>
            <person name="Powell A.J."/>
            <person name="Barry K."/>
            <person name="Miller A.N."/>
            <person name="Grigoriev I.V."/>
            <person name="Debuchy R."/>
            <person name="Gladieux P."/>
            <person name="Thoren M.H."/>
            <person name="Johannesson H."/>
        </authorList>
    </citation>
    <scope>NUCLEOTIDE SEQUENCE</scope>
    <source>
        <strain evidence="3">PSN324</strain>
    </source>
</reference>
<dbReference type="InterPro" id="IPR000219">
    <property type="entry name" value="DH_dom"/>
</dbReference>
<dbReference type="AlphaFoldDB" id="A0AAV9HVJ7"/>
<evidence type="ECO:0000313" key="3">
    <source>
        <dbReference type="EMBL" id="KAK4464040.1"/>
    </source>
</evidence>
<dbReference type="InterPro" id="IPR035899">
    <property type="entry name" value="DBL_dom_sf"/>
</dbReference>
<feature type="domain" description="DH" evidence="2">
    <location>
        <begin position="551"/>
        <end position="726"/>
    </location>
</feature>
<dbReference type="SUPFAM" id="SSF48065">
    <property type="entry name" value="DBL homology domain (DH-domain)"/>
    <property type="match status" value="1"/>
</dbReference>
<evidence type="ECO:0000313" key="4">
    <source>
        <dbReference type="Proteomes" id="UP001321749"/>
    </source>
</evidence>
<feature type="compositionally biased region" description="Low complexity" evidence="1">
    <location>
        <begin position="251"/>
        <end position="265"/>
    </location>
</feature>
<protein>
    <recommendedName>
        <fullName evidence="2">DH domain-containing protein</fullName>
    </recommendedName>
</protein>